<dbReference type="InterPro" id="IPR042099">
    <property type="entry name" value="ANL_N_sf"/>
</dbReference>
<dbReference type="Pfam" id="PF00501">
    <property type="entry name" value="AMP-binding"/>
    <property type="match status" value="1"/>
</dbReference>
<proteinExistence type="inferred from homology"/>
<evidence type="ECO:0000259" key="6">
    <source>
        <dbReference type="Pfam" id="PF00501"/>
    </source>
</evidence>
<feature type="domain" description="AMP-dependent synthetase/ligase" evidence="6">
    <location>
        <begin position="39"/>
        <end position="156"/>
    </location>
</feature>
<feature type="non-terminal residue" evidence="7">
    <location>
        <position position="157"/>
    </location>
</feature>
<dbReference type="Proteomes" id="UP000762676">
    <property type="component" value="Unassembled WGS sequence"/>
</dbReference>
<dbReference type="Gene3D" id="3.40.50.12780">
    <property type="entry name" value="N-terminal domain of ligase-like"/>
    <property type="match status" value="1"/>
</dbReference>
<evidence type="ECO:0000313" key="7">
    <source>
        <dbReference type="EMBL" id="GFR79021.1"/>
    </source>
</evidence>
<dbReference type="EMBL" id="BMAT01004719">
    <property type="protein sequence ID" value="GFR79021.1"/>
    <property type="molecule type" value="Genomic_DNA"/>
</dbReference>
<keyword evidence="2" id="KW-0436">Ligase</keyword>
<dbReference type="GO" id="GO:0005886">
    <property type="term" value="C:plasma membrane"/>
    <property type="evidence" value="ECO:0007669"/>
    <property type="project" value="TreeGrafter"/>
</dbReference>
<evidence type="ECO:0000256" key="5">
    <source>
        <dbReference type="ARBA" id="ARBA00048666"/>
    </source>
</evidence>
<dbReference type="GO" id="GO:0044539">
    <property type="term" value="P:long-chain fatty acid import into cell"/>
    <property type="evidence" value="ECO:0007669"/>
    <property type="project" value="TreeGrafter"/>
</dbReference>
<organism evidence="7 8">
    <name type="scientific">Elysia marginata</name>
    <dbReference type="NCBI Taxonomy" id="1093978"/>
    <lineage>
        <taxon>Eukaryota</taxon>
        <taxon>Metazoa</taxon>
        <taxon>Spiralia</taxon>
        <taxon>Lophotrochozoa</taxon>
        <taxon>Mollusca</taxon>
        <taxon>Gastropoda</taxon>
        <taxon>Heterobranchia</taxon>
        <taxon>Euthyneura</taxon>
        <taxon>Panpulmonata</taxon>
        <taxon>Sacoglossa</taxon>
        <taxon>Placobranchoidea</taxon>
        <taxon>Plakobranchidae</taxon>
        <taxon>Elysia</taxon>
    </lineage>
</organism>
<dbReference type="GO" id="GO:0005789">
    <property type="term" value="C:endoplasmic reticulum membrane"/>
    <property type="evidence" value="ECO:0007669"/>
    <property type="project" value="TreeGrafter"/>
</dbReference>
<dbReference type="AlphaFoldDB" id="A0AAV4G1M1"/>
<keyword evidence="8" id="KW-1185">Reference proteome</keyword>
<dbReference type="PANTHER" id="PTHR43107">
    <property type="entry name" value="LONG-CHAIN FATTY ACID TRANSPORT PROTEIN"/>
    <property type="match status" value="1"/>
</dbReference>
<sequence length="157" mass="17234">MPELNKLQVYVQGATQQSLPQGIESFDDLVREAPPGTPSPSLRSGVKMTDTCCYIYTSGTTGLPKPVYISHAKFAGHCAGMPSLIELTQEDVVYVVIPLYHSTGLFLSCSAAMTSGCSLLLRKRFSASEFWSDCRNYNVTIVPYVGEVLRYLLSQPK</sequence>
<comment type="caution">
    <text evidence="7">The sequence shown here is derived from an EMBL/GenBank/DDBJ whole genome shotgun (WGS) entry which is preliminary data.</text>
</comment>
<reference evidence="7 8" key="1">
    <citation type="journal article" date="2021" name="Elife">
        <title>Chloroplast acquisition without the gene transfer in kleptoplastic sea slugs, Plakobranchus ocellatus.</title>
        <authorList>
            <person name="Maeda T."/>
            <person name="Takahashi S."/>
            <person name="Yoshida T."/>
            <person name="Shimamura S."/>
            <person name="Takaki Y."/>
            <person name="Nagai Y."/>
            <person name="Toyoda A."/>
            <person name="Suzuki Y."/>
            <person name="Arimoto A."/>
            <person name="Ishii H."/>
            <person name="Satoh N."/>
            <person name="Nishiyama T."/>
            <person name="Hasebe M."/>
            <person name="Maruyama T."/>
            <person name="Minagawa J."/>
            <person name="Obokata J."/>
            <person name="Shigenobu S."/>
        </authorList>
    </citation>
    <scope>NUCLEOTIDE SEQUENCE [LARGE SCALE GENOMIC DNA]</scope>
</reference>
<evidence type="ECO:0000313" key="8">
    <source>
        <dbReference type="Proteomes" id="UP000762676"/>
    </source>
</evidence>
<dbReference type="InterPro" id="IPR020845">
    <property type="entry name" value="AMP-binding_CS"/>
</dbReference>
<dbReference type="PANTHER" id="PTHR43107:SF22">
    <property type="entry name" value="VERY LONG-CHAIN ACYL-COA SYNTHETASE"/>
    <property type="match status" value="1"/>
</dbReference>
<name>A0AAV4G1M1_9GAST</name>
<comment type="catalytic activity">
    <reaction evidence="3">
        <text>a very long-chain fatty acid + ATP + CoA = a very long-chain fatty acyl-CoA + AMP + diphosphate</text>
        <dbReference type="Rhea" id="RHEA:54536"/>
        <dbReference type="ChEBI" id="CHEBI:30616"/>
        <dbReference type="ChEBI" id="CHEBI:33019"/>
        <dbReference type="ChEBI" id="CHEBI:57287"/>
        <dbReference type="ChEBI" id="CHEBI:58950"/>
        <dbReference type="ChEBI" id="CHEBI:138261"/>
        <dbReference type="ChEBI" id="CHEBI:456215"/>
    </reaction>
    <physiologicalReaction direction="left-to-right" evidence="3">
        <dbReference type="Rhea" id="RHEA:54537"/>
    </physiologicalReaction>
</comment>
<protein>
    <recommendedName>
        <fullName evidence="4">Long-chain-fatty-acid--CoA ligase</fullName>
    </recommendedName>
</protein>
<evidence type="ECO:0000256" key="3">
    <source>
        <dbReference type="ARBA" id="ARBA00036527"/>
    </source>
</evidence>
<dbReference type="InterPro" id="IPR000873">
    <property type="entry name" value="AMP-dep_synth/lig_dom"/>
</dbReference>
<accession>A0AAV4G1M1</accession>
<comment type="catalytic activity">
    <reaction evidence="5">
        <text>tetracosanoate + ATP + CoA = tetracosanoyl-CoA + AMP + diphosphate</text>
        <dbReference type="Rhea" id="RHEA:33639"/>
        <dbReference type="ChEBI" id="CHEBI:30616"/>
        <dbReference type="ChEBI" id="CHEBI:31014"/>
        <dbReference type="ChEBI" id="CHEBI:33019"/>
        <dbReference type="ChEBI" id="CHEBI:57287"/>
        <dbReference type="ChEBI" id="CHEBI:65052"/>
        <dbReference type="ChEBI" id="CHEBI:456215"/>
    </reaction>
    <physiologicalReaction direction="left-to-right" evidence="5">
        <dbReference type="Rhea" id="RHEA:33640"/>
    </physiologicalReaction>
</comment>
<comment type="similarity">
    <text evidence="1">Belongs to the ATP-dependent AMP-binding enzyme family.</text>
</comment>
<gene>
    <name evidence="7" type="ORF">ElyMa_002279000</name>
</gene>
<dbReference type="GO" id="GO:0005324">
    <property type="term" value="F:long-chain fatty acid transmembrane transporter activity"/>
    <property type="evidence" value="ECO:0007669"/>
    <property type="project" value="TreeGrafter"/>
</dbReference>
<dbReference type="PROSITE" id="PS00455">
    <property type="entry name" value="AMP_BINDING"/>
    <property type="match status" value="1"/>
</dbReference>
<evidence type="ECO:0000256" key="2">
    <source>
        <dbReference type="ARBA" id="ARBA00022598"/>
    </source>
</evidence>
<dbReference type="SUPFAM" id="SSF56801">
    <property type="entry name" value="Acetyl-CoA synthetase-like"/>
    <property type="match status" value="1"/>
</dbReference>
<dbReference type="GO" id="GO:0004467">
    <property type="term" value="F:long-chain fatty acid-CoA ligase activity"/>
    <property type="evidence" value="ECO:0007669"/>
    <property type="project" value="TreeGrafter"/>
</dbReference>
<evidence type="ECO:0000256" key="1">
    <source>
        <dbReference type="ARBA" id="ARBA00006432"/>
    </source>
</evidence>
<evidence type="ECO:0000256" key="4">
    <source>
        <dbReference type="ARBA" id="ARBA00041297"/>
    </source>
</evidence>